<comment type="caution">
    <text evidence="3">The sequence shown here is derived from an EMBL/GenBank/DDBJ whole genome shotgun (WGS) entry which is preliminary data.</text>
</comment>
<dbReference type="PROSITE" id="PS50975">
    <property type="entry name" value="ATP_GRASP"/>
    <property type="match status" value="1"/>
</dbReference>
<sequence>MNVAYVTTADPISRFDDEREIVLAAWLGAGLEGAPVVWDDPRVDWSSFDAVVVRSAWDYVERRDEFVAWAHRVGAVTRLFNPAPIIEWNTDKTYLRDLGVPTVPTHWVEPGQERAELPAWPEFVVKPAISGGARDTVRTTDRAAADEQVTRLLGQGRTVMVQPYVTSVEHEGELSMLYFGGQFSHAVRRHAMLTGVAQTAENKARLRDPDDDQFALAERTLAQVAPGLLYARVDLVRMPDGEPVLMELEVTEPYLFLSYELAAPDLFAETLAGLLKPES</sequence>
<protein>
    <recommendedName>
        <fullName evidence="2">ATP-grasp domain-containing protein</fullName>
    </recommendedName>
</protein>
<dbReference type="PANTHER" id="PTHR39217:SF1">
    <property type="entry name" value="GLUTATHIONE SYNTHETASE"/>
    <property type="match status" value="1"/>
</dbReference>
<dbReference type="AlphaFoldDB" id="A0A940WGM5"/>
<dbReference type="Gene3D" id="3.30.470.20">
    <property type="entry name" value="ATP-grasp fold, B domain"/>
    <property type="match status" value="1"/>
</dbReference>
<feature type="domain" description="ATP-grasp" evidence="2">
    <location>
        <begin position="92"/>
        <end position="275"/>
    </location>
</feature>
<evidence type="ECO:0000313" key="4">
    <source>
        <dbReference type="Proteomes" id="UP000674234"/>
    </source>
</evidence>
<dbReference type="GO" id="GO:0005524">
    <property type="term" value="F:ATP binding"/>
    <property type="evidence" value="ECO:0007669"/>
    <property type="project" value="UniProtKB-UniRule"/>
</dbReference>
<dbReference type="InterPro" id="IPR053191">
    <property type="entry name" value="DcsG_Biosynth_Enzyme"/>
</dbReference>
<keyword evidence="1" id="KW-0547">Nucleotide-binding</keyword>
<dbReference type="SUPFAM" id="SSF56059">
    <property type="entry name" value="Glutathione synthetase ATP-binding domain-like"/>
    <property type="match status" value="1"/>
</dbReference>
<dbReference type="Gene3D" id="3.30.1490.20">
    <property type="entry name" value="ATP-grasp fold, A domain"/>
    <property type="match status" value="1"/>
</dbReference>
<organism evidence="3 4">
    <name type="scientific">Microbispora oryzae</name>
    <dbReference type="NCBI Taxonomy" id="2806554"/>
    <lineage>
        <taxon>Bacteria</taxon>
        <taxon>Bacillati</taxon>
        <taxon>Actinomycetota</taxon>
        <taxon>Actinomycetes</taxon>
        <taxon>Streptosporangiales</taxon>
        <taxon>Streptosporangiaceae</taxon>
        <taxon>Microbispora</taxon>
    </lineage>
</organism>
<name>A0A940WGM5_9ACTN</name>
<keyword evidence="4" id="KW-1185">Reference proteome</keyword>
<keyword evidence="1" id="KW-0067">ATP-binding</keyword>
<dbReference type="GO" id="GO:0046872">
    <property type="term" value="F:metal ion binding"/>
    <property type="evidence" value="ECO:0007669"/>
    <property type="project" value="InterPro"/>
</dbReference>
<gene>
    <name evidence="3" type="ORF">JOL79_03390</name>
</gene>
<reference evidence="3" key="1">
    <citation type="submission" date="2021-02" db="EMBL/GenBank/DDBJ databases">
        <title>Draft genome sequence of Microbispora sp. RL4-1S isolated from rice leaves in Thailand.</title>
        <authorList>
            <person name="Muangham S."/>
            <person name="Duangmal K."/>
        </authorList>
    </citation>
    <scope>NUCLEOTIDE SEQUENCE</scope>
    <source>
        <strain evidence="3">RL4-1S</strain>
    </source>
</reference>
<dbReference type="RefSeq" id="WP_210154095.1">
    <property type="nucleotide sequence ID" value="NZ_JAFCNB010000001.1"/>
</dbReference>
<dbReference type="Proteomes" id="UP000674234">
    <property type="component" value="Unassembled WGS sequence"/>
</dbReference>
<proteinExistence type="predicted"/>
<evidence type="ECO:0000259" key="2">
    <source>
        <dbReference type="PROSITE" id="PS50975"/>
    </source>
</evidence>
<evidence type="ECO:0000313" key="3">
    <source>
        <dbReference type="EMBL" id="MBP2702847.1"/>
    </source>
</evidence>
<evidence type="ECO:0000256" key="1">
    <source>
        <dbReference type="PROSITE-ProRule" id="PRU00409"/>
    </source>
</evidence>
<dbReference type="PANTHER" id="PTHR39217">
    <property type="match status" value="1"/>
</dbReference>
<dbReference type="InterPro" id="IPR011761">
    <property type="entry name" value="ATP-grasp"/>
</dbReference>
<dbReference type="EMBL" id="JAFCNB010000001">
    <property type="protein sequence ID" value="MBP2702847.1"/>
    <property type="molecule type" value="Genomic_DNA"/>
</dbReference>
<dbReference type="InterPro" id="IPR013815">
    <property type="entry name" value="ATP_grasp_subdomain_1"/>
</dbReference>
<accession>A0A940WGM5</accession>